<proteinExistence type="predicted"/>
<evidence type="ECO:0000313" key="3">
    <source>
        <dbReference type="Proteomes" id="UP000243200"/>
    </source>
</evidence>
<reference evidence="2 3" key="1">
    <citation type="submission" date="2016-06" db="EMBL/GenBank/DDBJ databases">
        <authorList>
            <consortium name="Pathogen Informatics"/>
        </authorList>
    </citation>
    <scope>NUCLEOTIDE SEQUENCE [LARGE SCALE GENOMIC DNA]</scope>
</reference>
<evidence type="ECO:0000313" key="2">
    <source>
        <dbReference type="EMBL" id="SBT73128.1"/>
    </source>
</evidence>
<keyword evidence="1" id="KW-0472">Membrane</keyword>
<keyword evidence="1" id="KW-0812">Transmembrane</keyword>
<gene>
    <name evidence="2" type="primary">PowCR01_000083700</name>
    <name evidence="2" type="ORF">POWCR01_000083700</name>
</gene>
<dbReference type="InterPro" id="IPR008780">
    <property type="entry name" value="Plasmodium_Vir"/>
</dbReference>
<dbReference type="Proteomes" id="UP000243200">
    <property type="component" value="Unassembled WGS sequence"/>
</dbReference>
<sequence length="330" mass="38995">MVEGNFEFCKNFDEYLLYESMASLHSHDPSYRNNCDLGYQDFSGNINKLKEICAKFKYLYFLLFHEDFSENSTDSLRAEYLNFWLNRQLKSNEIPLIFASDFYSKVKNIDSLFDEKNKLSLKIYKINEDHFQYMTSLYDLYDNYNNIMSLMEGLEKDKKCSYYADEYIKLYEKIIHNCPPQSNNSFCSTLEVSKQKYEQIKDQRNFFICEIAELPALPSYRDNSLEIKTSEDAVVHLRQETQESVGDKDTIYLSSIFGFTGTILGILFTLLILYKFTPFGYRLRNLLKRKTVFHTNSQELEEISLNNSEFQENDHGGKIYNVRYNSILNS</sequence>
<dbReference type="EMBL" id="FLRJ01000246">
    <property type="protein sequence ID" value="SBT73128.1"/>
    <property type="molecule type" value="Genomic_DNA"/>
</dbReference>
<evidence type="ECO:0000256" key="1">
    <source>
        <dbReference type="SAM" id="Phobius"/>
    </source>
</evidence>
<protein>
    <submittedName>
        <fullName evidence="2">PIR protein</fullName>
    </submittedName>
</protein>
<dbReference type="VEuPathDB" id="PlasmoDB:PocGH01_00051500"/>
<feature type="transmembrane region" description="Helical" evidence="1">
    <location>
        <begin position="251"/>
        <end position="274"/>
    </location>
</feature>
<name>A0A1C3KHF4_PLAOA</name>
<accession>A0A1C3KHF4</accession>
<dbReference type="AlphaFoldDB" id="A0A1C3KHF4"/>
<keyword evidence="1" id="KW-1133">Transmembrane helix</keyword>
<dbReference type="VEuPathDB" id="PlasmoDB:POWCR01_000083700"/>
<organism evidence="2 3">
    <name type="scientific">Plasmodium ovale</name>
    <name type="common">malaria parasite P. ovale</name>
    <dbReference type="NCBI Taxonomy" id="36330"/>
    <lineage>
        <taxon>Eukaryota</taxon>
        <taxon>Sar</taxon>
        <taxon>Alveolata</taxon>
        <taxon>Apicomplexa</taxon>
        <taxon>Aconoidasida</taxon>
        <taxon>Haemosporida</taxon>
        <taxon>Plasmodiidae</taxon>
        <taxon>Plasmodium</taxon>
        <taxon>Plasmodium (Plasmodium)</taxon>
    </lineage>
</organism>
<dbReference type="OrthoDB" id="388362at2759"/>
<dbReference type="Pfam" id="PF05795">
    <property type="entry name" value="Plasmodium_Vir"/>
    <property type="match status" value="2"/>
</dbReference>